<evidence type="ECO:0000256" key="1">
    <source>
        <dbReference type="ARBA" id="ARBA00022448"/>
    </source>
</evidence>
<gene>
    <name evidence="4" type="ORF">Poly41_69620</name>
</gene>
<dbReference type="GO" id="GO:0060003">
    <property type="term" value="P:copper ion export"/>
    <property type="evidence" value="ECO:0007669"/>
    <property type="project" value="TreeGrafter"/>
</dbReference>
<keyword evidence="5" id="KW-1185">Reference proteome</keyword>
<dbReference type="GO" id="GO:0015679">
    <property type="term" value="P:plasma membrane copper ion transport"/>
    <property type="evidence" value="ECO:0007669"/>
    <property type="project" value="TreeGrafter"/>
</dbReference>
<accession>A0A5C6CTP7</accession>
<sequence>MLWRQIHGCWKHRYTFVQHHQNKQNMKSRLKSLIGPVVVVLAIAAMWLFRDRLFSLSNEPTATASTKTTDSAPEKQTILEISAQARKNLGLVAKAVRPQSYWRTILIPGEIADRPGLSDRGVTSPAVGIVTQIHAFPGDTMRPGEPLFTLRLFSEYLQNTQSELFQATREIELVQQQIARLADATRSGAVAESRLIELRNQLARQTTLIQSHQQDLLTRGLSPQQVQQVAGGNFVSTIEVTAPPALPQQAWLESPQQNPFQQASFTDSAGTGSKVAIAYEVQELSVELGQQVQAGQLLGKLSNHGALYIVGHAFKREAPYLEKVAQEQRSIDVEFAEDVNEHWPDLEQPLHLRHMANSIDSASRTFDFFIPLINQSRSYEQNGETFLVWRFRPGQRTRLHVPVELYEDVLVLPAEAVVHEGPESYVFRQNGDLFKRLPVHVLYEDRQSVVIHNDGSVPVASYLAQSGAASLNRVLKAQSASGQQPGVHVHADGTSHAAH</sequence>
<dbReference type="AlphaFoldDB" id="A0A5C6CTP7"/>
<dbReference type="PANTHER" id="PTHR30097">
    <property type="entry name" value="CATION EFFLUX SYSTEM PROTEIN CUSB"/>
    <property type="match status" value="1"/>
</dbReference>
<dbReference type="Proteomes" id="UP000319143">
    <property type="component" value="Unassembled WGS sequence"/>
</dbReference>
<keyword evidence="2" id="KW-0175">Coiled coil</keyword>
<keyword evidence="3" id="KW-0472">Membrane</keyword>
<evidence type="ECO:0000256" key="3">
    <source>
        <dbReference type="SAM" id="Phobius"/>
    </source>
</evidence>
<keyword evidence="1" id="KW-0813">Transport</keyword>
<evidence type="ECO:0000256" key="2">
    <source>
        <dbReference type="SAM" id="Coils"/>
    </source>
</evidence>
<protein>
    <recommendedName>
        <fullName evidence="6">HlyD family secretion protein</fullName>
    </recommendedName>
</protein>
<keyword evidence="3" id="KW-1133">Transmembrane helix</keyword>
<name>A0A5C6CTP7_9BACT</name>
<feature type="coiled-coil region" evidence="2">
    <location>
        <begin position="157"/>
        <end position="215"/>
    </location>
</feature>
<proteinExistence type="predicted"/>
<keyword evidence="3" id="KW-0812">Transmembrane</keyword>
<dbReference type="PANTHER" id="PTHR30097:SF4">
    <property type="entry name" value="SLR6042 PROTEIN"/>
    <property type="match status" value="1"/>
</dbReference>
<dbReference type="GO" id="GO:0030313">
    <property type="term" value="C:cell envelope"/>
    <property type="evidence" value="ECO:0007669"/>
    <property type="project" value="TreeGrafter"/>
</dbReference>
<dbReference type="EMBL" id="SJPV01000033">
    <property type="protein sequence ID" value="TWU27980.1"/>
    <property type="molecule type" value="Genomic_DNA"/>
</dbReference>
<organism evidence="4 5">
    <name type="scientific">Novipirellula artificiosorum</name>
    <dbReference type="NCBI Taxonomy" id="2528016"/>
    <lineage>
        <taxon>Bacteria</taxon>
        <taxon>Pseudomonadati</taxon>
        <taxon>Planctomycetota</taxon>
        <taxon>Planctomycetia</taxon>
        <taxon>Pirellulales</taxon>
        <taxon>Pirellulaceae</taxon>
        <taxon>Novipirellula</taxon>
    </lineage>
</organism>
<evidence type="ECO:0000313" key="5">
    <source>
        <dbReference type="Proteomes" id="UP000319143"/>
    </source>
</evidence>
<comment type="caution">
    <text evidence="4">The sequence shown here is derived from an EMBL/GenBank/DDBJ whole genome shotgun (WGS) entry which is preliminary data.</text>
</comment>
<feature type="transmembrane region" description="Helical" evidence="3">
    <location>
        <begin position="30"/>
        <end position="49"/>
    </location>
</feature>
<evidence type="ECO:0000313" key="4">
    <source>
        <dbReference type="EMBL" id="TWU27980.1"/>
    </source>
</evidence>
<dbReference type="InterPro" id="IPR051909">
    <property type="entry name" value="MFP_Cation_Efflux"/>
</dbReference>
<reference evidence="4 5" key="1">
    <citation type="submission" date="2019-02" db="EMBL/GenBank/DDBJ databases">
        <title>Deep-cultivation of Planctomycetes and their phenomic and genomic characterization uncovers novel biology.</title>
        <authorList>
            <person name="Wiegand S."/>
            <person name="Jogler M."/>
            <person name="Boedeker C."/>
            <person name="Pinto D."/>
            <person name="Vollmers J."/>
            <person name="Rivas-Marin E."/>
            <person name="Kohn T."/>
            <person name="Peeters S.H."/>
            <person name="Heuer A."/>
            <person name="Rast P."/>
            <person name="Oberbeckmann S."/>
            <person name="Bunk B."/>
            <person name="Jeske O."/>
            <person name="Meyerdierks A."/>
            <person name="Storesund J.E."/>
            <person name="Kallscheuer N."/>
            <person name="Luecker S."/>
            <person name="Lage O.M."/>
            <person name="Pohl T."/>
            <person name="Merkel B.J."/>
            <person name="Hornburger P."/>
            <person name="Mueller R.-W."/>
            <person name="Bruemmer F."/>
            <person name="Labrenz M."/>
            <person name="Spormann A.M."/>
            <person name="Op Den Camp H."/>
            <person name="Overmann J."/>
            <person name="Amann R."/>
            <person name="Jetten M.S.M."/>
            <person name="Mascher T."/>
            <person name="Medema M.H."/>
            <person name="Devos D.P."/>
            <person name="Kaster A.-K."/>
            <person name="Ovreas L."/>
            <person name="Rohde M."/>
            <person name="Galperin M.Y."/>
            <person name="Jogler C."/>
        </authorList>
    </citation>
    <scope>NUCLEOTIDE SEQUENCE [LARGE SCALE GENOMIC DNA]</scope>
    <source>
        <strain evidence="4 5">Poly41</strain>
    </source>
</reference>
<evidence type="ECO:0008006" key="6">
    <source>
        <dbReference type="Google" id="ProtNLM"/>
    </source>
</evidence>